<evidence type="ECO:0000256" key="7">
    <source>
        <dbReference type="SAM" id="Phobius"/>
    </source>
</evidence>
<dbReference type="Gene3D" id="2.60.40.10">
    <property type="entry name" value="Immunoglobulins"/>
    <property type="match status" value="1"/>
</dbReference>
<dbReference type="PROSITE" id="PS50202">
    <property type="entry name" value="MSP"/>
    <property type="match status" value="1"/>
</dbReference>
<comment type="similarity">
    <text evidence="2">Belongs to the VAMP-associated protein (VAP) (TC 9.B.17) family.</text>
</comment>
<dbReference type="GO" id="GO:0160214">
    <property type="term" value="F:endoplasmic reticulum-plasma membrane adaptor activity"/>
    <property type="evidence" value="ECO:0007669"/>
    <property type="project" value="UniProtKB-ARBA"/>
</dbReference>
<dbReference type="OrthoDB" id="264603at2759"/>
<dbReference type="SUPFAM" id="SSF49354">
    <property type="entry name" value="PapD-like"/>
    <property type="match status" value="1"/>
</dbReference>
<dbReference type="GO" id="GO:0007009">
    <property type="term" value="P:plasma membrane organization"/>
    <property type="evidence" value="ECO:0007669"/>
    <property type="project" value="UniProtKB-ARBA"/>
</dbReference>
<dbReference type="GO" id="GO:0035091">
    <property type="term" value="F:phosphatidylinositol binding"/>
    <property type="evidence" value="ECO:0007669"/>
    <property type="project" value="UniProtKB-ARBA"/>
</dbReference>
<dbReference type="GO" id="GO:0090158">
    <property type="term" value="P:endoplasmic reticulum membrane organization"/>
    <property type="evidence" value="ECO:0007669"/>
    <property type="project" value="TreeGrafter"/>
</dbReference>
<accession>A0A9P7ZQ09</accession>
<dbReference type="RefSeq" id="XP_046119650.1">
    <property type="nucleotide sequence ID" value="XM_046264889.1"/>
</dbReference>
<dbReference type="AlphaFoldDB" id="A0A9P7ZQ09"/>
<dbReference type="FunFam" id="2.60.40.10:FF:000813">
    <property type="entry name" value="Vesicle-associated protein 1-1"/>
    <property type="match status" value="1"/>
</dbReference>
<keyword evidence="4 7" id="KW-1133">Transmembrane helix</keyword>
<evidence type="ECO:0000313" key="9">
    <source>
        <dbReference type="EMBL" id="KAG9255726.1"/>
    </source>
</evidence>
<dbReference type="InterPro" id="IPR016763">
    <property type="entry name" value="VAP"/>
</dbReference>
<dbReference type="GO" id="GO:0140506">
    <property type="term" value="F:endoplasmic reticulum-autophagosome adaptor activity"/>
    <property type="evidence" value="ECO:0007669"/>
    <property type="project" value="UniProtKB-ARBA"/>
</dbReference>
<dbReference type="InterPro" id="IPR008962">
    <property type="entry name" value="PapD-like_sf"/>
</dbReference>
<evidence type="ECO:0000256" key="1">
    <source>
        <dbReference type="ARBA" id="ARBA00004163"/>
    </source>
</evidence>
<reference evidence="9" key="1">
    <citation type="journal article" date="2021" name="IMA Fungus">
        <title>Genomic characterization of three marine fungi, including Emericellopsis atlantica sp. nov. with signatures of a generalist lifestyle and marine biomass degradation.</title>
        <authorList>
            <person name="Hagestad O.C."/>
            <person name="Hou L."/>
            <person name="Andersen J.H."/>
            <person name="Hansen E.H."/>
            <person name="Altermark B."/>
            <person name="Li C."/>
            <person name="Kuhnert E."/>
            <person name="Cox R.J."/>
            <person name="Crous P.W."/>
            <person name="Spatafora J.W."/>
            <person name="Lail K."/>
            <person name="Amirebrahimi M."/>
            <person name="Lipzen A."/>
            <person name="Pangilinan J."/>
            <person name="Andreopoulos W."/>
            <person name="Hayes R.D."/>
            <person name="Ng V."/>
            <person name="Grigoriev I.V."/>
            <person name="Jackson S.A."/>
            <person name="Sutton T.D.S."/>
            <person name="Dobson A.D.W."/>
            <person name="Rama T."/>
        </authorList>
    </citation>
    <scope>NUCLEOTIDE SEQUENCE</scope>
    <source>
        <strain evidence="9">TS7</strain>
    </source>
</reference>
<dbReference type="InterPro" id="IPR000535">
    <property type="entry name" value="MSP_dom"/>
</dbReference>
<dbReference type="InterPro" id="IPR013783">
    <property type="entry name" value="Ig-like_fold"/>
</dbReference>
<dbReference type="GO" id="GO:0033149">
    <property type="term" value="F:FFAT motif binding"/>
    <property type="evidence" value="ECO:0007669"/>
    <property type="project" value="TreeGrafter"/>
</dbReference>
<dbReference type="Proteomes" id="UP000887229">
    <property type="component" value="Unassembled WGS sequence"/>
</dbReference>
<evidence type="ECO:0000313" key="10">
    <source>
        <dbReference type="Proteomes" id="UP000887229"/>
    </source>
</evidence>
<dbReference type="GO" id="GO:1902647">
    <property type="term" value="P:negative regulation of 1-phosphatidyl-1D-myo-inositol 4,5-bisphosphate biosynthetic process"/>
    <property type="evidence" value="ECO:0007669"/>
    <property type="project" value="UniProtKB-ARBA"/>
</dbReference>
<comment type="caution">
    <text evidence="9">The sequence shown here is derived from an EMBL/GenBank/DDBJ whole genome shotgun (WGS) entry which is preliminary data.</text>
</comment>
<dbReference type="PANTHER" id="PTHR10809">
    <property type="entry name" value="VESICLE-ASSOCIATED MEMBRANE PROTEIN-ASSOCIATED PROTEIN"/>
    <property type="match status" value="1"/>
</dbReference>
<dbReference type="PANTHER" id="PTHR10809:SF6">
    <property type="entry name" value="AT11025P-RELATED"/>
    <property type="match status" value="1"/>
</dbReference>
<evidence type="ECO:0000256" key="6">
    <source>
        <dbReference type="SAM" id="MobiDB-lite"/>
    </source>
</evidence>
<feature type="transmembrane region" description="Helical" evidence="7">
    <location>
        <begin position="250"/>
        <end position="269"/>
    </location>
</feature>
<dbReference type="GO" id="GO:0061709">
    <property type="term" value="P:reticulophagy"/>
    <property type="evidence" value="ECO:0007669"/>
    <property type="project" value="UniProtKB-ARBA"/>
</dbReference>
<dbReference type="GO" id="GO:0001786">
    <property type="term" value="F:phosphatidylserine binding"/>
    <property type="evidence" value="ECO:0007669"/>
    <property type="project" value="UniProtKB-ARBA"/>
</dbReference>
<evidence type="ECO:0000256" key="4">
    <source>
        <dbReference type="ARBA" id="ARBA00022989"/>
    </source>
</evidence>
<dbReference type="EMBL" id="MU251250">
    <property type="protein sequence ID" value="KAG9255726.1"/>
    <property type="molecule type" value="Genomic_DNA"/>
</dbReference>
<keyword evidence="5 7" id="KW-0472">Membrane</keyword>
<feature type="region of interest" description="Disordered" evidence="6">
    <location>
        <begin position="134"/>
        <end position="184"/>
    </location>
</feature>
<dbReference type="Pfam" id="PF00635">
    <property type="entry name" value="Motile_Sperm"/>
    <property type="match status" value="1"/>
</dbReference>
<name>A0A9P7ZQ09_9HYPO</name>
<proteinExistence type="inferred from homology"/>
<protein>
    <submittedName>
        <fullName evidence="9">PapD-like protein</fullName>
    </submittedName>
</protein>
<dbReference type="GO" id="GO:0160219">
    <property type="term" value="C:cortical endoplasmic reticulum membrane"/>
    <property type="evidence" value="ECO:0007669"/>
    <property type="project" value="UniProtKB-ARBA"/>
</dbReference>
<dbReference type="PIRSF" id="PIRSF019693">
    <property type="entry name" value="VAMP-associated"/>
    <property type="match status" value="1"/>
</dbReference>
<comment type="subcellular location">
    <subcellularLocation>
        <location evidence="1">Endoplasmic reticulum membrane</location>
        <topology evidence="1">Single-pass type IV membrane protein</topology>
    </subcellularLocation>
</comment>
<evidence type="ECO:0000256" key="3">
    <source>
        <dbReference type="ARBA" id="ARBA00022692"/>
    </source>
</evidence>
<dbReference type="GO" id="GO:0061817">
    <property type="term" value="P:endoplasmic reticulum-plasma membrane tethering"/>
    <property type="evidence" value="ECO:0007669"/>
    <property type="project" value="UniProtKB-ARBA"/>
</dbReference>
<dbReference type="GO" id="GO:0005886">
    <property type="term" value="C:plasma membrane"/>
    <property type="evidence" value="ECO:0007669"/>
    <property type="project" value="TreeGrafter"/>
</dbReference>
<feature type="domain" description="MSP" evidence="8">
    <location>
        <begin position="2"/>
        <end position="122"/>
    </location>
</feature>
<evidence type="ECO:0000259" key="8">
    <source>
        <dbReference type="PROSITE" id="PS50202"/>
    </source>
</evidence>
<dbReference type="GeneID" id="70295792"/>
<keyword evidence="3 7" id="KW-0812">Transmembrane</keyword>
<evidence type="ECO:0000256" key="5">
    <source>
        <dbReference type="ARBA" id="ARBA00023136"/>
    </source>
</evidence>
<feature type="compositionally biased region" description="Polar residues" evidence="6">
    <location>
        <begin position="136"/>
        <end position="145"/>
    </location>
</feature>
<evidence type="ECO:0000256" key="2">
    <source>
        <dbReference type="ARBA" id="ARBA00008932"/>
    </source>
</evidence>
<dbReference type="GO" id="GO:0051685">
    <property type="term" value="P:maintenance of ER location"/>
    <property type="evidence" value="ECO:0007669"/>
    <property type="project" value="UniProtKB-ARBA"/>
</dbReference>
<gene>
    <name evidence="9" type="ORF">F5Z01DRAFT_673023</name>
</gene>
<sequence>MSVDIEPSELSFQRPFTFEVSQTLSLRNPNATPVAFKVKTTAPKQYCVRPNAGRIEPGQSFDVTVLLQAMKQEPPADAKCRDKFLVQSAPITGDKEFASIASVFDTTEKSSITERKIRVNWLAAADNTAAAPSIAVTPSKQTNGADNVDTPEASRTFASPSAGVDSPSTAPPPYTDTPKSQPEDIKEKAQAAAATAAASVQATAQSTVETVKEATRTDSVVRQRVAKGAEEAKKATGQLAQAVPQQVHGVSVPIVAMLCFLSFLVAYFFF</sequence>
<organism evidence="9 10">
    <name type="scientific">Emericellopsis atlantica</name>
    <dbReference type="NCBI Taxonomy" id="2614577"/>
    <lineage>
        <taxon>Eukaryota</taxon>
        <taxon>Fungi</taxon>
        <taxon>Dikarya</taxon>
        <taxon>Ascomycota</taxon>
        <taxon>Pezizomycotina</taxon>
        <taxon>Sordariomycetes</taxon>
        <taxon>Hypocreomycetidae</taxon>
        <taxon>Hypocreales</taxon>
        <taxon>Bionectriaceae</taxon>
        <taxon>Emericellopsis</taxon>
    </lineage>
</organism>
<keyword evidence="10" id="KW-1185">Reference proteome</keyword>